<accession>A0A9P4NHG4</accession>
<dbReference type="OrthoDB" id="5371740at2759"/>
<evidence type="ECO:0000313" key="3">
    <source>
        <dbReference type="EMBL" id="KAF2421167.1"/>
    </source>
</evidence>
<dbReference type="InterPro" id="IPR036291">
    <property type="entry name" value="NAD(P)-bd_dom_sf"/>
</dbReference>
<gene>
    <name evidence="3" type="ORF">EJ08DRAFT_620214</name>
</gene>
<dbReference type="Pfam" id="PF00106">
    <property type="entry name" value="adh_short"/>
    <property type="match status" value="1"/>
</dbReference>
<reference evidence="3" key="1">
    <citation type="journal article" date="2020" name="Stud. Mycol.">
        <title>101 Dothideomycetes genomes: a test case for predicting lifestyles and emergence of pathogens.</title>
        <authorList>
            <person name="Haridas S."/>
            <person name="Albert R."/>
            <person name="Binder M."/>
            <person name="Bloem J."/>
            <person name="Labutti K."/>
            <person name="Salamov A."/>
            <person name="Andreopoulos B."/>
            <person name="Baker S."/>
            <person name="Barry K."/>
            <person name="Bills G."/>
            <person name="Bluhm B."/>
            <person name="Cannon C."/>
            <person name="Castanera R."/>
            <person name="Culley D."/>
            <person name="Daum C."/>
            <person name="Ezra D."/>
            <person name="Gonzalez J."/>
            <person name="Henrissat B."/>
            <person name="Kuo A."/>
            <person name="Liang C."/>
            <person name="Lipzen A."/>
            <person name="Lutzoni F."/>
            <person name="Magnuson J."/>
            <person name="Mondo S."/>
            <person name="Nolan M."/>
            <person name="Ohm R."/>
            <person name="Pangilinan J."/>
            <person name="Park H.-J."/>
            <person name="Ramirez L."/>
            <person name="Alfaro M."/>
            <person name="Sun H."/>
            <person name="Tritt A."/>
            <person name="Yoshinaga Y."/>
            <person name="Zwiers L.-H."/>
            <person name="Turgeon B."/>
            <person name="Goodwin S."/>
            <person name="Spatafora J."/>
            <person name="Crous P."/>
            <person name="Grigoriev I."/>
        </authorList>
    </citation>
    <scope>NUCLEOTIDE SEQUENCE</scope>
    <source>
        <strain evidence="3">CBS 130266</strain>
    </source>
</reference>
<name>A0A9P4NHG4_9PEZI</name>
<protein>
    <submittedName>
        <fullName evidence="3">NAD(P)-binding protein</fullName>
    </submittedName>
</protein>
<evidence type="ECO:0000313" key="4">
    <source>
        <dbReference type="Proteomes" id="UP000800235"/>
    </source>
</evidence>
<comment type="similarity">
    <text evidence="1">Belongs to the short-chain dehydrogenases/reductases (SDR) family.</text>
</comment>
<comment type="caution">
    <text evidence="3">The sequence shown here is derived from an EMBL/GenBank/DDBJ whole genome shotgun (WGS) entry which is preliminary data.</text>
</comment>
<dbReference type="GO" id="GO:0016491">
    <property type="term" value="F:oxidoreductase activity"/>
    <property type="evidence" value="ECO:0007669"/>
    <property type="project" value="UniProtKB-KW"/>
</dbReference>
<dbReference type="Proteomes" id="UP000800235">
    <property type="component" value="Unassembled WGS sequence"/>
</dbReference>
<proteinExistence type="inferred from homology"/>
<dbReference type="Gene3D" id="3.40.50.720">
    <property type="entry name" value="NAD(P)-binding Rossmann-like Domain"/>
    <property type="match status" value="1"/>
</dbReference>
<dbReference type="InterPro" id="IPR002347">
    <property type="entry name" value="SDR_fam"/>
</dbReference>
<evidence type="ECO:0000256" key="1">
    <source>
        <dbReference type="ARBA" id="ARBA00006484"/>
    </source>
</evidence>
<keyword evidence="2" id="KW-0560">Oxidoreductase</keyword>
<dbReference type="PRINTS" id="PR00081">
    <property type="entry name" value="GDHRDH"/>
</dbReference>
<dbReference type="EMBL" id="MU007101">
    <property type="protein sequence ID" value="KAF2421167.1"/>
    <property type="molecule type" value="Genomic_DNA"/>
</dbReference>
<organism evidence="3 4">
    <name type="scientific">Tothia fuscella</name>
    <dbReference type="NCBI Taxonomy" id="1048955"/>
    <lineage>
        <taxon>Eukaryota</taxon>
        <taxon>Fungi</taxon>
        <taxon>Dikarya</taxon>
        <taxon>Ascomycota</taxon>
        <taxon>Pezizomycotina</taxon>
        <taxon>Dothideomycetes</taxon>
        <taxon>Pleosporomycetidae</taxon>
        <taxon>Venturiales</taxon>
        <taxon>Cylindrosympodiaceae</taxon>
        <taxon>Tothia</taxon>
    </lineage>
</organism>
<sequence>MSLIYKNNGPIDPTIPPDLSRLKGKSVIITGGSSGLGAAYVDSFLSHSAYVTNADIQSRTLPPSLEEKHQSNYQYLKCDVRSWSDQLTVFKAAMTNSPGRNVDIVVANAGITGKDPIWTMDESEDPEEPDLRIIDICLRGVLYTTKLSLHYFTKCTTSDKCLILKSSLAGYLDLPGATSYQCAKYAVRGLMCNLRNSGFCRVNVIAPWFIATPIMSEQVIEILGKNLKDKNSDWAEVEDSAKAVIRVAADETINGRTIAIVPRLERKEGYMDMGFDDYPAGSDQERWQTMILGLTHRTLPQEVQSRNKEVEE</sequence>
<dbReference type="PANTHER" id="PTHR43180:SF31">
    <property type="entry name" value="CHAIN DEHYDROGENASE_REDUCTASE, PUTATIVE (AFU_ORTHOLOGUE AFUA_2G16570)-RELATED"/>
    <property type="match status" value="1"/>
</dbReference>
<keyword evidence="4" id="KW-1185">Reference proteome</keyword>
<dbReference type="PANTHER" id="PTHR43180">
    <property type="entry name" value="3-OXOACYL-(ACYL-CARRIER-PROTEIN) REDUCTASE (AFU_ORTHOLOGUE AFUA_6G11210)"/>
    <property type="match status" value="1"/>
</dbReference>
<evidence type="ECO:0000256" key="2">
    <source>
        <dbReference type="ARBA" id="ARBA00023002"/>
    </source>
</evidence>
<dbReference type="SUPFAM" id="SSF51735">
    <property type="entry name" value="NAD(P)-binding Rossmann-fold domains"/>
    <property type="match status" value="1"/>
</dbReference>
<dbReference type="AlphaFoldDB" id="A0A9P4NHG4"/>